<dbReference type="EMBL" id="PXXO01000007">
    <property type="protein sequence ID" value="PSJ05268.1"/>
    <property type="molecule type" value="Genomic_DNA"/>
</dbReference>
<dbReference type="InterPro" id="IPR022516">
    <property type="entry name" value="CHP03798_Ocin"/>
</dbReference>
<feature type="domain" description="Nif11" evidence="1">
    <location>
        <begin position="65"/>
        <end position="108"/>
    </location>
</feature>
<proteinExistence type="predicted"/>
<gene>
    <name evidence="2" type="ORF">C7K55_07460</name>
</gene>
<dbReference type="Proteomes" id="UP000243002">
    <property type="component" value="Unassembled WGS sequence"/>
</dbReference>
<reference evidence="2 3" key="1">
    <citation type="journal article" date="2018" name="Environ. Microbiol.">
        <title>Ecological and genomic features of two widespread freshwater picocyanobacteria.</title>
        <authorList>
            <person name="Cabello-Yeves P.J."/>
            <person name="Picazo A."/>
            <person name="Camacho A."/>
            <person name="Callieri C."/>
            <person name="Rosselli R."/>
            <person name="Roda-Garcia J.J."/>
            <person name="Coutinho F.H."/>
            <person name="Rodriguez-Valera F."/>
        </authorList>
    </citation>
    <scope>NUCLEOTIDE SEQUENCE [LARGE SCALE GENOMIC DNA]</scope>
    <source>
        <strain evidence="2 3">Tous</strain>
    </source>
</reference>
<sequence>MAGLESGEAPAHHHHVGQDFETAIWWIELKEEAFAGHCCLDTRLNVSSPPWFGLLVVALVTESVMSVASIQAFVARVAGDASLRDKLHAAAGVDDIVAMAAEHGHAIDKTVLLREHAKALGSAKDHELAAINSWGDALMHCFGATEND</sequence>
<organism evidence="2 3">
    <name type="scientific">Cyanobium usitatum str. Tous</name>
    <dbReference type="NCBI Taxonomy" id="2116684"/>
    <lineage>
        <taxon>Bacteria</taxon>
        <taxon>Bacillati</taxon>
        <taxon>Cyanobacteriota</taxon>
        <taxon>Cyanophyceae</taxon>
        <taxon>Synechococcales</taxon>
        <taxon>Prochlorococcaceae</taxon>
        <taxon>Cyanobium</taxon>
    </lineage>
</organism>
<dbReference type="NCBIfam" id="TIGR03798">
    <property type="entry name" value="leader_Nif11"/>
    <property type="match status" value="1"/>
</dbReference>
<evidence type="ECO:0000313" key="2">
    <source>
        <dbReference type="EMBL" id="PSJ05268.1"/>
    </source>
</evidence>
<accession>A0A2P7MVN3</accession>
<evidence type="ECO:0000313" key="3">
    <source>
        <dbReference type="Proteomes" id="UP000243002"/>
    </source>
</evidence>
<dbReference type="AlphaFoldDB" id="A0A2P7MVN3"/>
<protein>
    <recommendedName>
        <fullName evidence="1">Nif11 domain-containing protein</fullName>
    </recommendedName>
</protein>
<comment type="caution">
    <text evidence="2">The sequence shown here is derived from an EMBL/GenBank/DDBJ whole genome shotgun (WGS) entry which is preliminary data.</text>
</comment>
<keyword evidence="3" id="KW-1185">Reference proteome</keyword>
<dbReference type="Pfam" id="PF07862">
    <property type="entry name" value="Nif11"/>
    <property type="match status" value="1"/>
</dbReference>
<name>A0A2P7MVN3_9CYAN</name>
<evidence type="ECO:0000259" key="1">
    <source>
        <dbReference type="Pfam" id="PF07862"/>
    </source>
</evidence>
<dbReference type="InterPro" id="IPR012903">
    <property type="entry name" value="Nif11"/>
</dbReference>